<organism evidence="1 2">
    <name type="scientific">Pandoraea terrae</name>
    <dbReference type="NCBI Taxonomy" id="1537710"/>
    <lineage>
        <taxon>Bacteria</taxon>
        <taxon>Pseudomonadati</taxon>
        <taxon>Pseudomonadota</taxon>
        <taxon>Betaproteobacteria</taxon>
        <taxon>Burkholderiales</taxon>
        <taxon>Burkholderiaceae</taxon>
        <taxon>Pandoraea</taxon>
    </lineage>
</organism>
<evidence type="ECO:0000313" key="1">
    <source>
        <dbReference type="EMBL" id="VVE59419.1"/>
    </source>
</evidence>
<proteinExistence type="predicted"/>
<accession>A0A5E4ZDQ2</accession>
<evidence type="ECO:0000313" key="2">
    <source>
        <dbReference type="Proteomes" id="UP000414233"/>
    </source>
</evidence>
<dbReference type="Pfam" id="PF12112">
    <property type="entry name" value="DUF3579"/>
    <property type="match status" value="1"/>
</dbReference>
<keyword evidence="2" id="KW-1185">Reference proteome</keyword>
<dbReference type="OrthoDB" id="9814727at2"/>
<dbReference type="EMBL" id="CABPRZ010000042">
    <property type="protein sequence ID" value="VVE59419.1"/>
    <property type="molecule type" value="Genomic_DNA"/>
</dbReference>
<dbReference type="RefSeq" id="WP_150700171.1">
    <property type="nucleotide sequence ID" value="NZ_CABPRZ010000042.1"/>
</dbReference>
<name>A0A5E4ZDQ2_9BURK</name>
<dbReference type="InterPro" id="IPR021969">
    <property type="entry name" value="DUF3579"/>
</dbReference>
<dbReference type="Gene3D" id="3.30.70.2340">
    <property type="entry name" value="Uncharacterised protein PF12112 family, DUF3579"/>
    <property type="match status" value="1"/>
</dbReference>
<sequence>MTDQVTAREYFIQGITRDGKKFRPSDWAERLCGVMSCFGRSSAAGPHAHMQYSPYVRPMQVGDVKCVVVDERLRQIEPMAFDFVLNFARDNDLQLTEACTIPDPA</sequence>
<reference evidence="1 2" key="1">
    <citation type="submission" date="2019-08" db="EMBL/GenBank/DDBJ databases">
        <authorList>
            <person name="Peeters C."/>
        </authorList>
    </citation>
    <scope>NUCLEOTIDE SEQUENCE [LARGE SCALE GENOMIC DNA]</scope>
    <source>
        <strain evidence="1 2">LMG 30175</strain>
    </source>
</reference>
<protein>
    <submittedName>
        <fullName evidence="1">PhnO</fullName>
    </submittedName>
</protein>
<dbReference type="Proteomes" id="UP000414233">
    <property type="component" value="Unassembled WGS sequence"/>
</dbReference>
<dbReference type="AlphaFoldDB" id="A0A5E4ZDQ2"/>
<gene>
    <name evidence="1" type="ORF">PTE30175_05455</name>
</gene>